<dbReference type="SUPFAM" id="SSF88659">
    <property type="entry name" value="Sigma3 and sigma4 domains of RNA polymerase sigma factors"/>
    <property type="match status" value="1"/>
</dbReference>
<dbReference type="PANTHER" id="PTHR43133">
    <property type="entry name" value="RNA POLYMERASE ECF-TYPE SIGMA FACTO"/>
    <property type="match status" value="1"/>
</dbReference>
<dbReference type="CDD" id="cd06171">
    <property type="entry name" value="Sigma70_r4"/>
    <property type="match status" value="1"/>
</dbReference>
<organism evidence="6 7">
    <name type="scientific">Sphingobacterium ginsenosidimutans</name>
    <dbReference type="NCBI Taxonomy" id="687845"/>
    <lineage>
        <taxon>Bacteria</taxon>
        <taxon>Pseudomonadati</taxon>
        <taxon>Bacteroidota</taxon>
        <taxon>Sphingobacteriia</taxon>
        <taxon>Sphingobacteriales</taxon>
        <taxon>Sphingobacteriaceae</taxon>
        <taxon>Sphingobacterium</taxon>
    </lineage>
</organism>
<dbReference type="Gene3D" id="1.10.1740.10">
    <property type="match status" value="1"/>
</dbReference>
<comment type="similarity">
    <text evidence="1">Belongs to the sigma-70 factor family. ECF subfamily.</text>
</comment>
<evidence type="ECO:0000256" key="3">
    <source>
        <dbReference type="ARBA" id="ARBA00023082"/>
    </source>
</evidence>
<name>A0ABP8A518_9SPHI</name>
<dbReference type="InterPro" id="IPR013249">
    <property type="entry name" value="RNA_pol_sigma70_r4_t2"/>
</dbReference>
<dbReference type="PANTHER" id="PTHR43133:SF46">
    <property type="entry name" value="RNA POLYMERASE SIGMA-70 FACTOR ECF SUBFAMILY"/>
    <property type="match status" value="1"/>
</dbReference>
<dbReference type="InterPro" id="IPR039425">
    <property type="entry name" value="RNA_pol_sigma-70-like"/>
</dbReference>
<feature type="domain" description="RNA polymerase sigma factor 70 region 4 type 2" evidence="5">
    <location>
        <begin position="120"/>
        <end position="172"/>
    </location>
</feature>
<protein>
    <submittedName>
        <fullName evidence="6">Sigma-70 family RNA polymerase sigma factor</fullName>
    </submittedName>
</protein>
<evidence type="ECO:0000256" key="4">
    <source>
        <dbReference type="ARBA" id="ARBA00023163"/>
    </source>
</evidence>
<dbReference type="Pfam" id="PF08281">
    <property type="entry name" value="Sigma70_r4_2"/>
    <property type="match status" value="1"/>
</dbReference>
<dbReference type="Proteomes" id="UP001500167">
    <property type="component" value="Unassembled WGS sequence"/>
</dbReference>
<evidence type="ECO:0000313" key="6">
    <source>
        <dbReference type="EMBL" id="GAA4177977.1"/>
    </source>
</evidence>
<evidence type="ECO:0000256" key="1">
    <source>
        <dbReference type="ARBA" id="ARBA00010641"/>
    </source>
</evidence>
<gene>
    <name evidence="6" type="ORF">GCM10022218_27760</name>
</gene>
<keyword evidence="2" id="KW-0805">Transcription regulation</keyword>
<accession>A0ABP8A518</accession>
<dbReference type="InterPro" id="IPR014284">
    <property type="entry name" value="RNA_pol_sigma-70_dom"/>
</dbReference>
<proteinExistence type="inferred from homology"/>
<reference evidence="7" key="1">
    <citation type="journal article" date="2019" name="Int. J. Syst. Evol. Microbiol.">
        <title>The Global Catalogue of Microorganisms (GCM) 10K type strain sequencing project: providing services to taxonomists for standard genome sequencing and annotation.</title>
        <authorList>
            <consortium name="The Broad Institute Genomics Platform"/>
            <consortium name="The Broad Institute Genome Sequencing Center for Infectious Disease"/>
            <person name="Wu L."/>
            <person name="Ma J."/>
        </authorList>
    </citation>
    <scope>NUCLEOTIDE SEQUENCE [LARGE SCALE GENOMIC DNA]</scope>
    <source>
        <strain evidence="7">JCM 16722</strain>
    </source>
</reference>
<dbReference type="InterPro" id="IPR013324">
    <property type="entry name" value="RNA_pol_sigma_r3/r4-like"/>
</dbReference>
<keyword evidence="3" id="KW-0731">Sigma factor</keyword>
<evidence type="ECO:0000256" key="2">
    <source>
        <dbReference type="ARBA" id="ARBA00023015"/>
    </source>
</evidence>
<keyword evidence="7" id="KW-1185">Reference proteome</keyword>
<dbReference type="Gene3D" id="1.10.10.10">
    <property type="entry name" value="Winged helix-like DNA-binding domain superfamily/Winged helix DNA-binding domain"/>
    <property type="match status" value="1"/>
</dbReference>
<keyword evidence="4" id="KW-0804">Transcription</keyword>
<dbReference type="InterPro" id="IPR036388">
    <property type="entry name" value="WH-like_DNA-bd_sf"/>
</dbReference>
<dbReference type="RefSeq" id="WP_346086532.1">
    <property type="nucleotide sequence ID" value="NZ_BAAAZK010000007.1"/>
</dbReference>
<evidence type="ECO:0000259" key="5">
    <source>
        <dbReference type="Pfam" id="PF08281"/>
    </source>
</evidence>
<dbReference type="SUPFAM" id="SSF88946">
    <property type="entry name" value="Sigma2 domain of RNA polymerase sigma factors"/>
    <property type="match status" value="1"/>
</dbReference>
<dbReference type="EMBL" id="BAAAZK010000007">
    <property type="protein sequence ID" value="GAA4177977.1"/>
    <property type="molecule type" value="Genomic_DNA"/>
</dbReference>
<evidence type="ECO:0000313" key="7">
    <source>
        <dbReference type="Proteomes" id="UP001500167"/>
    </source>
</evidence>
<comment type="caution">
    <text evidence="6">The sequence shown here is derived from an EMBL/GenBank/DDBJ whole genome shotgun (WGS) entry which is preliminary data.</text>
</comment>
<dbReference type="NCBIfam" id="TIGR02937">
    <property type="entry name" value="sigma70-ECF"/>
    <property type="match status" value="1"/>
</dbReference>
<sequence>MSNTVGEQKLWTEFKGGSYDAFSEIYHLFATDIIAYGFKIHHDEDLIRDVMHDLFVELWSTRERLANVGSVKFYLFKSFRYKLLATLKRNEKRIIKYEFNEELVDQDLLELINDKENKLNKLEDTLHQLAPRQREVIYLYFYLSYSITEISTLLSVNYQSVSNLLQRALIRLRSLLHILLSLSGFFISRLHI</sequence>
<dbReference type="InterPro" id="IPR013325">
    <property type="entry name" value="RNA_pol_sigma_r2"/>
</dbReference>